<dbReference type="Proteomes" id="UP001209074">
    <property type="component" value="Unassembled WGS sequence"/>
</dbReference>
<keyword evidence="1" id="KW-0812">Transmembrane</keyword>
<sequence>MNVQKQFDTVTGALNIFDMSYLISGTTMLGVLIYTFSGFKDFVFHKEQVTLSVIVCIVIAYVLGMISWIAGKQIRYWLMKHFWERDKDADFEFMFSEAATHFT</sequence>
<feature type="transmembrane region" description="Helical" evidence="1">
    <location>
        <begin position="12"/>
        <end position="37"/>
    </location>
</feature>
<dbReference type="EMBL" id="JAPDUS010000050">
    <property type="protein sequence ID" value="MCW4094915.1"/>
    <property type="molecule type" value="Genomic_DNA"/>
</dbReference>
<name>A0AAW5TZ20_9BACT</name>
<dbReference type="RefSeq" id="WP_264980844.1">
    <property type="nucleotide sequence ID" value="NZ_JAPDUS010000050.1"/>
</dbReference>
<gene>
    <name evidence="2" type="ORF">ONT05_15460</name>
</gene>
<organism evidence="2 3">
    <name type="scientific">Segatella copri</name>
    <dbReference type="NCBI Taxonomy" id="165179"/>
    <lineage>
        <taxon>Bacteria</taxon>
        <taxon>Pseudomonadati</taxon>
        <taxon>Bacteroidota</taxon>
        <taxon>Bacteroidia</taxon>
        <taxon>Bacteroidales</taxon>
        <taxon>Prevotellaceae</taxon>
        <taxon>Segatella</taxon>
    </lineage>
</organism>
<evidence type="ECO:0000313" key="3">
    <source>
        <dbReference type="Proteomes" id="UP001209074"/>
    </source>
</evidence>
<keyword evidence="1" id="KW-1133">Transmembrane helix</keyword>
<evidence type="ECO:0000256" key="1">
    <source>
        <dbReference type="SAM" id="Phobius"/>
    </source>
</evidence>
<keyword evidence="1" id="KW-0472">Membrane</keyword>
<evidence type="ECO:0000313" key="2">
    <source>
        <dbReference type="EMBL" id="MCW4094915.1"/>
    </source>
</evidence>
<feature type="transmembrane region" description="Helical" evidence="1">
    <location>
        <begin position="49"/>
        <end position="70"/>
    </location>
</feature>
<reference evidence="2" key="1">
    <citation type="submission" date="2022-11" db="EMBL/GenBank/DDBJ databases">
        <title>Genomic repertoires linked with pathogenic potency of arthritogenic Prevotella copri isolated from the gut of rheumatoid arthritis patients.</title>
        <authorList>
            <person name="Nii T."/>
            <person name="Maeda Y."/>
            <person name="Motooka D."/>
            <person name="Naito M."/>
            <person name="Matsumoto Y."/>
            <person name="Ogawa T."/>
            <person name="Oguro-Igashira E."/>
            <person name="Kishikawa T."/>
            <person name="Yamashita M."/>
            <person name="Koizumi S."/>
            <person name="Kurakawa T."/>
            <person name="Okumura R."/>
            <person name="Kayama H."/>
            <person name="Murakami M."/>
            <person name="Sakaguchi T."/>
            <person name="Das B."/>
            <person name="Nakamura S."/>
            <person name="Okada Y."/>
            <person name="Kumanogoh A."/>
            <person name="Takeda K."/>
        </authorList>
    </citation>
    <scope>NUCLEOTIDE SEQUENCE</scope>
    <source>
        <strain evidence="2">N016-13</strain>
    </source>
</reference>
<comment type="caution">
    <text evidence="2">The sequence shown here is derived from an EMBL/GenBank/DDBJ whole genome shotgun (WGS) entry which is preliminary data.</text>
</comment>
<accession>A0AAW5TZ20</accession>
<dbReference type="AlphaFoldDB" id="A0AAW5TZ20"/>
<proteinExistence type="predicted"/>
<protein>
    <submittedName>
        <fullName evidence="2">Uncharacterized protein</fullName>
    </submittedName>
</protein>
<feature type="non-terminal residue" evidence="2">
    <location>
        <position position="103"/>
    </location>
</feature>